<gene>
    <name evidence="2" type="ORF">ELQ90_01745</name>
</gene>
<organism evidence="2 3">
    <name type="scientific">Labedella phragmitis</name>
    <dbReference type="NCBI Taxonomy" id="2498849"/>
    <lineage>
        <taxon>Bacteria</taxon>
        <taxon>Bacillati</taxon>
        <taxon>Actinomycetota</taxon>
        <taxon>Actinomycetes</taxon>
        <taxon>Micrococcales</taxon>
        <taxon>Microbacteriaceae</taxon>
        <taxon>Labedella</taxon>
    </lineage>
</organism>
<proteinExistence type="predicted"/>
<dbReference type="Proteomes" id="UP000288547">
    <property type="component" value="Unassembled WGS sequence"/>
</dbReference>
<evidence type="ECO:0000313" key="3">
    <source>
        <dbReference type="Proteomes" id="UP000288547"/>
    </source>
</evidence>
<keyword evidence="1" id="KW-1133">Transmembrane helix</keyword>
<accession>A0A3S4DJ47</accession>
<evidence type="ECO:0000313" key="2">
    <source>
        <dbReference type="EMBL" id="RWZ52697.1"/>
    </source>
</evidence>
<sequence length="120" mass="12768">MDDIDAQLSRETTEALNASIPEVVTAAGHGRRAMNLLLGATFSAVAVGFLAAIFASALADVPAIPVVALVILVLCIAVLVMAFVVGRRAKRAFAQVAEIVRRERGATVVRVVDRQVFVRR</sequence>
<feature type="transmembrane region" description="Helical" evidence="1">
    <location>
        <begin position="36"/>
        <end position="57"/>
    </location>
</feature>
<dbReference type="AlphaFoldDB" id="A0A3S4DJ47"/>
<dbReference type="RefSeq" id="WP_128493540.1">
    <property type="nucleotide sequence ID" value="NZ_RZNB01000001.1"/>
</dbReference>
<name>A0A3S4DJ47_9MICO</name>
<feature type="transmembrane region" description="Helical" evidence="1">
    <location>
        <begin position="63"/>
        <end position="85"/>
    </location>
</feature>
<dbReference type="EMBL" id="RZNB01000001">
    <property type="protein sequence ID" value="RWZ52697.1"/>
    <property type="molecule type" value="Genomic_DNA"/>
</dbReference>
<keyword evidence="1" id="KW-0472">Membrane</keyword>
<evidence type="ECO:0000256" key="1">
    <source>
        <dbReference type="SAM" id="Phobius"/>
    </source>
</evidence>
<keyword evidence="3" id="KW-1185">Reference proteome</keyword>
<protein>
    <submittedName>
        <fullName evidence="2">Uncharacterized protein</fullName>
    </submittedName>
</protein>
<keyword evidence="1" id="KW-0812">Transmembrane</keyword>
<comment type="caution">
    <text evidence="2">The sequence shown here is derived from an EMBL/GenBank/DDBJ whole genome shotgun (WGS) entry which is preliminary data.</text>
</comment>
<reference evidence="2 3" key="1">
    <citation type="submission" date="2018-12" db="EMBL/GenBank/DDBJ databases">
        <authorList>
            <person name="Li F."/>
        </authorList>
    </citation>
    <scope>NUCLEOTIDE SEQUENCE [LARGE SCALE GENOMIC DNA]</scope>
    <source>
        <strain evidence="2 3">11W25H-1</strain>
    </source>
</reference>